<evidence type="ECO:0000313" key="10">
    <source>
        <dbReference type="Proteomes" id="UP000663929"/>
    </source>
</evidence>
<dbReference type="FunFam" id="3.30.540.10:FF:000003">
    <property type="entry name" value="Inositol-1-monophosphatase"/>
    <property type="match status" value="1"/>
</dbReference>
<reference evidence="9" key="1">
    <citation type="submission" date="2021-03" db="EMBL/GenBank/DDBJ databases">
        <title>Acanthopleuribacteraceae sp. M133.</title>
        <authorList>
            <person name="Wang G."/>
        </authorList>
    </citation>
    <scope>NUCLEOTIDE SEQUENCE</scope>
    <source>
        <strain evidence="9">M133</strain>
    </source>
</reference>
<dbReference type="InterPro" id="IPR022337">
    <property type="entry name" value="Inositol_monophosphatase_SuhB"/>
</dbReference>
<dbReference type="PRINTS" id="PR01959">
    <property type="entry name" value="SBIMPHPHTASE"/>
</dbReference>
<comment type="catalytic activity">
    <reaction evidence="1 8">
        <text>a myo-inositol phosphate + H2O = myo-inositol + phosphate</text>
        <dbReference type="Rhea" id="RHEA:24056"/>
        <dbReference type="ChEBI" id="CHEBI:15377"/>
        <dbReference type="ChEBI" id="CHEBI:17268"/>
        <dbReference type="ChEBI" id="CHEBI:43474"/>
        <dbReference type="ChEBI" id="CHEBI:84139"/>
        <dbReference type="EC" id="3.1.3.25"/>
    </reaction>
</comment>
<dbReference type="Gene3D" id="3.40.190.80">
    <property type="match status" value="1"/>
</dbReference>
<dbReference type="GO" id="GO:0006020">
    <property type="term" value="P:inositol metabolic process"/>
    <property type="evidence" value="ECO:0007669"/>
    <property type="project" value="TreeGrafter"/>
</dbReference>
<evidence type="ECO:0000313" key="9">
    <source>
        <dbReference type="EMBL" id="QTD54334.1"/>
    </source>
</evidence>
<evidence type="ECO:0000256" key="7">
    <source>
        <dbReference type="PIRSR" id="PIRSR600760-2"/>
    </source>
</evidence>
<dbReference type="GO" id="GO:0007165">
    <property type="term" value="P:signal transduction"/>
    <property type="evidence" value="ECO:0007669"/>
    <property type="project" value="TreeGrafter"/>
</dbReference>
<evidence type="ECO:0000256" key="8">
    <source>
        <dbReference type="RuleBase" id="RU364068"/>
    </source>
</evidence>
<keyword evidence="4 7" id="KW-0479">Metal-binding</keyword>
<dbReference type="PANTHER" id="PTHR20854:SF4">
    <property type="entry name" value="INOSITOL-1-MONOPHOSPHATASE-RELATED"/>
    <property type="match status" value="1"/>
</dbReference>
<keyword evidence="10" id="KW-1185">Reference proteome</keyword>
<evidence type="ECO:0000256" key="4">
    <source>
        <dbReference type="ARBA" id="ARBA00022723"/>
    </source>
</evidence>
<comment type="similarity">
    <text evidence="3 8">Belongs to the inositol monophosphatase superfamily.</text>
</comment>
<dbReference type="RefSeq" id="WP_237384428.1">
    <property type="nucleotide sequence ID" value="NZ_CP071793.1"/>
</dbReference>
<evidence type="ECO:0000256" key="5">
    <source>
        <dbReference type="ARBA" id="ARBA00022801"/>
    </source>
</evidence>
<keyword evidence="5 8" id="KW-0378">Hydrolase</keyword>
<evidence type="ECO:0000256" key="3">
    <source>
        <dbReference type="ARBA" id="ARBA00009759"/>
    </source>
</evidence>
<feature type="binding site" evidence="7">
    <location>
        <position position="208"/>
    </location>
    <ligand>
        <name>Mg(2+)</name>
        <dbReference type="ChEBI" id="CHEBI:18420"/>
        <label>1</label>
        <note>catalytic</note>
    </ligand>
</feature>
<feature type="binding site" evidence="7">
    <location>
        <position position="83"/>
    </location>
    <ligand>
        <name>Mg(2+)</name>
        <dbReference type="ChEBI" id="CHEBI:18420"/>
        <label>1</label>
        <note>catalytic</note>
    </ligand>
</feature>
<sequence length="254" mass="27417">MNRKLLMKKVAAGAGECLLRHFRTGVAVRKKGALDLVTVADETAEKIVIEGIRSHFPDDHILAEESGSHSGSNEYQWIVDPLDGTTNFTHGFPHFSVSIALAKAGEVVAGIVFDPVKDEWFEAHLGEGATLNGRPIAVSGETNMGEALGVTGFSYDRRDRKNELLDRVSDFLQHARGLRRLGSAALDLCYIASGRFDFYVEDGLNAWDIAAGSLIVTEAGGRLAGIGGAPFDLHEGKVIACTPGLLKETTERIR</sequence>
<evidence type="ECO:0000256" key="1">
    <source>
        <dbReference type="ARBA" id="ARBA00001033"/>
    </source>
</evidence>
<feature type="binding site" evidence="7">
    <location>
        <position position="82"/>
    </location>
    <ligand>
        <name>Mg(2+)</name>
        <dbReference type="ChEBI" id="CHEBI:18420"/>
        <label>1</label>
        <note>catalytic</note>
    </ligand>
</feature>
<dbReference type="InterPro" id="IPR000760">
    <property type="entry name" value="Inositol_monophosphatase-like"/>
</dbReference>
<comment type="cofactor">
    <cofactor evidence="2 7 8">
        <name>Mg(2+)</name>
        <dbReference type="ChEBI" id="CHEBI:18420"/>
    </cofactor>
</comment>
<evidence type="ECO:0000256" key="2">
    <source>
        <dbReference type="ARBA" id="ARBA00001946"/>
    </source>
</evidence>
<dbReference type="Pfam" id="PF00459">
    <property type="entry name" value="Inositol_P"/>
    <property type="match status" value="1"/>
</dbReference>
<dbReference type="InterPro" id="IPR020550">
    <property type="entry name" value="Inositol_monophosphatase_CS"/>
</dbReference>
<dbReference type="PANTHER" id="PTHR20854">
    <property type="entry name" value="INOSITOL MONOPHOSPHATASE"/>
    <property type="match status" value="1"/>
</dbReference>
<dbReference type="KEGG" id="scor:J3U87_17960"/>
<dbReference type="EMBL" id="CP071793">
    <property type="protein sequence ID" value="QTD54334.1"/>
    <property type="molecule type" value="Genomic_DNA"/>
</dbReference>
<dbReference type="Gene3D" id="3.30.540.10">
    <property type="entry name" value="Fructose-1,6-Bisphosphatase, subunit A, domain 1"/>
    <property type="match status" value="1"/>
</dbReference>
<dbReference type="PROSITE" id="PS00629">
    <property type="entry name" value="IMP_1"/>
    <property type="match status" value="1"/>
</dbReference>
<proteinExistence type="inferred from homology"/>
<feature type="binding site" evidence="7">
    <location>
        <position position="80"/>
    </location>
    <ligand>
        <name>Mg(2+)</name>
        <dbReference type="ChEBI" id="CHEBI:18420"/>
        <label>1</label>
        <note>catalytic</note>
    </ligand>
</feature>
<dbReference type="InterPro" id="IPR020583">
    <property type="entry name" value="Inositol_monoP_metal-BS"/>
</dbReference>
<protein>
    <recommendedName>
        <fullName evidence="8">Inositol-1-monophosphatase</fullName>
        <ecNumber evidence="8">3.1.3.25</ecNumber>
    </recommendedName>
</protein>
<name>A0A8A4TZ12_SULCO</name>
<dbReference type="GO" id="GO:0046854">
    <property type="term" value="P:phosphatidylinositol phosphate biosynthetic process"/>
    <property type="evidence" value="ECO:0007669"/>
    <property type="project" value="InterPro"/>
</dbReference>
<keyword evidence="6 7" id="KW-0460">Magnesium</keyword>
<organism evidence="9 10">
    <name type="scientific">Sulfidibacter corallicola</name>
    <dbReference type="NCBI Taxonomy" id="2818388"/>
    <lineage>
        <taxon>Bacteria</taxon>
        <taxon>Pseudomonadati</taxon>
        <taxon>Acidobacteriota</taxon>
        <taxon>Holophagae</taxon>
        <taxon>Acanthopleuribacterales</taxon>
        <taxon>Acanthopleuribacteraceae</taxon>
        <taxon>Sulfidibacter</taxon>
    </lineage>
</organism>
<dbReference type="GO" id="GO:0008934">
    <property type="term" value="F:inositol monophosphate 1-phosphatase activity"/>
    <property type="evidence" value="ECO:0007669"/>
    <property type="project" value="InterPro"/>
</dbReference>
<dbReference type="GO" id="GO:0046872">
    <property type="term" value="F:metal ion binding"/>
    <property type="evidence" value="ECO:0007669"/>
    <property type="project" value="UniProtKB-KW"/>
</dbReference>
<dbReference type="PROSITE" id="PS00630">
    <property type="entry name" value="IMP_2"/>
    <property type="match status" value="1"/>
</dbReference>
<dbReference type="SUPFAM" id="SSF56655">
    <property type="entry name" value="Carbohydrate phosphatase"/>
    <property type="match status" value="1"/>
</dbReference>
<feature type="binding site" evidence="7">
    <location>
        <position position="64"/>
    </location>
    <ligand>
        <name>Mg(2+)</name>
        <dbReference type="ChEBI" id="CHEBI:18420"/>
        <label>1</label>
        <note>catalytic</note>
    </ligand>
</feature>
<gene>
    <name evidence="9" type="ORF">J3U87_17960</name>
</gene>
<dbReference type="Proteomes" id="UP000663929">
    <property type="component" value="Chromosome"/>
</dbReference>
<dbReference type="InterPro" id="IPR033942">
    <property type="entry name" value="IMPase"/>
</dbReference>
<dbReference type="PRINTS" id="PR00377">
    <property type="entry name" value="IMPHPHTASES"/>
</dbReference>
<dbReference type="EC" id="3.1.3.25" evidence="8"/>
<dbReference type="AlphaFoldDB" id="A0A8A4TZ12"/>
<accession>A0A8A4TZ12</accession>
<dbReference type="CDD" id="cd01639">
    <property type="entry name" value="IMPase"/>
    <property type="match status" value="1"/>
</dbReference>
<evidence type="ECO:0000256" key="6">
    <source>
        <dbReference type="ARBA" id="ARBA00022842"/>
    </source>
</evidence>